<evidence type="ECO:0000313" key="2">
    <source>
        <dbReference type="Proteomes" id="UP000000456"/>
    </source>
</evidence>
<dbReference type="InterPro" id="IPR044925">
    <property type="entry name" value="His-Me_finger_sf"/>
</dbReference>
<sequence length="102" mass="11455">MGPTSRKMRNKMSHIKRTFGLEWDEYQALIKKQDNKCAICGEAETATVRGKVKELAVDHDHDTGKARGLLCSKCNVMIGMSQENPAILASAINYLDKYRVIL</sequence>
<dbReference type="EMBL" id="JN882286">
    <property type="protein sequence ID" value="AFC22025.1"/>
    <property type="molecule type" value="Genomic_DNA"/>
</dbReference>
<dbReference type="SUPFAM" id="SSF54060">
    <property type="entry name" value="His-Me finger endonucleases"/>
    <property type="match status" value="1"/>
</dbReference>
<evidence type="ECO:0000313" key="1">
    <source>
        <dbReference type="EMBL" id="AFC22025.1"/>
    </source>
</evidence>
<proteinExistence type="predicted"/>
<keyword evidence="1" id="KW-0540">Nuclease</keyword>
<protein>
    <submittedName>
        <fullName evidence="1">Endonuclease VII</fullName>
    </submittedName>
</protein>
<dbReference type="GeneID" id="13994345"/>
<keyword evidence="1" id="KW-0378">Hydrolase</keyword>
<dbReference type="Proteomes" id="UP000000456">
    <property type="component" value="Segment"/>
</dbReference>
<accession>K4F9S6</accession>
<dbReference type="InterPro" id="IPR004211">
    <property type="entry name" value="Endonuclease_7"/>
</dbReference>
<dbReference type="Gene3D" id="3.40.1800.10">
    <property type="entry name" value="His-Me finger endonucleases"/>
    <property type="match status" value="1"/>
</dbReference>
<reference evidence="1 2" key="1">
    <citation type="submission" date="2011-10" db="EMBL/GenBank/DDBJ databases">
        <authorList>
            <person name="Burke D."/>
        </authorList>
    </citation>
    <scope>NUCLEOTIDE SEQUENCE [LARGE SCALE GENOMIC DNA]</scope>
    <source>
        <strain evidence="1">VB_CsaP_GAP-52</strain>
    </source>
</reference>
<dbReference type="OrthoDB" id="27676at10239"/>
<gene>
    <name evidence="1" type="ORF">GAP52_031</name>
</gene>
<organism evidence="1 2">
    <name type="scientific">Cronobacter phage vB_CsaP_GAP52</name>
    <dbReference type="NCBI Taxonomy" id="1141137"/>
    <lineage>
        <taxon>Viruses</taxon>
        <taxon>Duplodnaviria</taxon>
        <taxon>Heunggongvirae</taxon>
        <taxon>Uroviricota</taxon>
        <taxon>Caudoviricetes</taxon>
        <taxon>Grimontviridae</taxon>
        <taxon>Crifsvirus</taxon>
        <taxon>Crifsvirus GAP52</taxon>
    </lineage>
</organism>
<name>K4F9S6_9CAUD</name>
<keyword evidence="2" id="KW-1185">Reference proteome</keyword>
<dbReference type="RefSeq" id="YP_006987680.1">
    <property type="nucleotide sequence ID" value="NC_019402.1"/>
</dbReference>
<dbReference type="KEGG" id="vg:13994345"/>
<dbReference type="GO" id="GO:0004519">
    <property type="term" value="F:endonuclease activity"/>
    <property type="evidence" value="ECO:0007669"/>
    <property type="project" value="UniProtKB-KW"/>
</dbReference>
<dbReference type="Pfam" id="PF02945">
    <property type="entry name" value="Endonuclease_7"/>
    <property type="match status" value="1"/>
</dbReference>
<dbReference type="InterPro" id="IPR038563">
    <property type="entry name" value="Endonuclease_7_sf"/>
</dbReference>
<keyword evidence="1" id="KW-0255">Endonuclease</keyword>